<evidence type="ECO:0000256" key="2">
    <source>
        <dbReference type="ARBA" id="ARBA00005005"/>
    </source>
</evidence>
<keyword evidence="6" id="KW-0560">Oxidoreductase</keyword>
<dbReference type="Proteomes" id="UP000887540">
    <property type="component" value="Unplaced"/>
</dbReference>
<keyword evidence="7 12" id="KW-0520">NAD</keyword>
<evidence type="ECO:0000256" key="8">
    <source>
        <dbReference type="ARBA" id="ARBA00023098"/>
    </source>
</evidence>
<evidence type="ECO:0000256" key="12">
    <source>
        <dbReference type="PIRSR" id="PIRSR000105-2"/>
    </source>
</evidence>
<dbReference type="InterPro" id="IPR006108">
    <property type="entry name" value="3HC_DH_C"/>
</dbReference>
<evidence type="ECO:0000313" key="17">
    <source>
        <dbReference type="WBParaSite" id="ACRNAN_scaffold18602.g10426.t1"/>
    </source>
</evidence>
<dbReference type="GO" id="GO:0070403">
    <property type="term" value="F:NAD+ binding"/>
    <property type="evidence" value="ECO:0007669"/>
    <property type="project" value="InterPro"/>
</dbReference>
<keyword evidence="16" id="KW-1185">Reference proteome</keyword>
<evidence type="ECO:0000256" key="13">
    <source>
        <dbReference type="PIRSR" id="PIRSR000105-3"/>
    </source>
</evidence>
<feature type="binding site" evidence="13">
    <location>
        <position position="66"/>
    </location>
    <ligand>
        <name>CoA</name>
        <dbReference type="ChEBI" id="CHEBI:57287"/>
    </ligand>
</feature>
<dbReference type="PIRSF" id="PIRSF000105">
    <property type="entry name" value="HCDH"/>
    <property type="match status" value="1"/>
</dbReference>
<comment type="similarity">
    <text evidence="3">Belongs to the 3-hydroxyacyl-CoA dehydrogenase family.</text>
</comment>
<dbReference type="InterPro" id="IPR006176">
    <property type="entry name" value="3-OHacyl-CoA_DH_NAD-bd"/>
</dbReference>
<evidence type="ECO:0000256" key="3">
    <source>
        <dbReference type="ARBA" id="ARBA00009463"/>
    </source>
</evidence>
<dbReference type="GO" id="GO:0005759">
    <property type="term" value="C:mitochondrial matrix"/>
    <property type="evidence" value="ECO:0007669"/>
    <property type="project" value="UniProtKB-SubCell"/>
</dbReference>
<keyword evidence="9" id="KW-0496">Mitochondrion</keyword>
<evidence type="ECO:0000256" key="4">
    <source>
        <dbReference type="ARBA" id="ARBA00013000"/>
    </source>
</evidence>
<keyword evidence="5" id="KW-0276">Fatty acid metabolism</keyword>
<dbReference type="SUPFAM" id="SSF51735">
    <property type="entry name" value="NAD(P)-binding Rossmann-fold domains"/>
    <property type="match status" value="1"/>
</dbReference>
<dbReference type="InterPro" id="IPR052242">
    <property type="entry name" value="Mito_3-hydroxyacyl-CoA_DH"/>
</dbReference>
<reference evidence="17" key="1">
    <citation type="submission" date="2022-11" db="UniProtKB">
        <authorList>
            <consortium name="WormBaseParasite"/>
        </authorList>
    </citation>
    <scope>IDENTIFICATION</scope>
</reference>
<evidence type="ECO:0000256" key="9">
    <source>
        <dbReference type="ARBA" id="ARBA00023128"/>
    </source>
</evidence>
<dbReference type="Pfam" id="PF00725">
    <property type="entry name" value="3HCDH"/>
    <property type="match status" value="1"/>
</dbReference>
<dbReference type="EC" id="1.1.1.35" evidence="4"/>
<dbReference type="FunFam" id="3.40.50.720:FF:000258">
    <property type="entry name" value="Hydroxyacyl-coenzyme A dehydrogenase, mitochondrial"/>
    <property type="match status" value="1"/>
</dbReference>
<evidence type="ECO:0000256" key="1">
    <source>
        <dbReference type="ARBA" id="ARBA00004305"/>
    </source>
</evidence>
<dbReference type="PANTHER" id="PTHR43561:SF3">
    <property type="entry name" value="HYDROXYACYL-COENZYME A DEHYDROGENASE, MITOCHONDRIAL"/>
    <property type="match status" value="1"/>
</dbReference>
<dbReference type="InterPro" id="IPR036291">
    <property type="entry name" value="NAD(P)-bd_dom_sf"/>
</dbReference>
<evidence type="ECO:0000256" key="7">
    <source>
        <dbReference type="ARBA" id="ARBA00023027"/>
    </source>
</evidence>
<comment type="catalytic activity">
    <reaction evidence="10">
        <text>a (3S)-3-hydroxyacyl-CoA + NAD(+) = a 3-oxoacyl-CoA + NADH + H(+)</text>
        <dbReference type="Rhea" id="RHEA:22432"/>
        <dbReference type="ChEBI" id="CHEBI:15378"/>
        <dbReference type="ChEBI" id="CHEBI:57318"/>
        <dbReference type="ChEBI" id="CHEBI:57540"/>
        <dbReference type="ChEBI" id="CHEBI:57945"/>
        <dbReference type="ChEBI" id="CHEBI:90726"/>
        <dbReference type="EC" id="1.1.1.35"/>
    </reaction>
</comment>
<comment type="pathway">
    <text evidence="2">Lipid metabolism; fatty acid beta-oxidation.</text>
</comment>
<dbReference type="InterPro" id="IPR022694">
    <property type="entry name" value="3-OHacyl-CoA_DH"/>
</dbReference>
<feature type="binding site" evidence="12">
    <location>
        <begin position="27"/>
        <end position="32"/>
    </location>
    <ligand>
        <name>NAD(+)</name>
        <dbReference type="ChEBI" id="CHEBI:57540"/>
    </ligand>
</feature>
<protein>
    <recommendedName>
        <fullName evidence="4">3-hydroxyacyl-CoA dehydrogenase</fullName>
        <ecNumber evidence="4">1.1.1.35</ecNumber>
    </recommendedName>
</protein>
<dbReference type="Gene3D" id="1.10.1040.10">
    <property type="entry name" value="N-(1-d-carboxylethyl)-l-norvaline Dehydrogenase, domain 2"/>
    <property type="match status" value="1"/>
</dbReference>
<evidence type="ECO:0000256" key="5">
    <source>
        <dbReference type="ARBA" id="ARBA00022832"/>
    </source>
</evidence>
<dbReference type="PROSITE" id="PS00067">
    <property type="entry name" value="3HCDH"/>
    <property type="match status" value="1"/>
</dbReference>
<comment type="subcellular location">
    <subcellularLocation>
        <location evidence="1">Mitochondrion matrix</location>
    </subcellularLocation>
</comment>
<feature type="binding site" evidence="12">
    <location>
        <position position="142"/>
    </location>
    <ligand>
        <name>NAD(+)</name>
        <dbReference type="ChEBI" id="CHEBI:57540"/>
    </ligand>
</feature>
<feature type="binding site" evidence="12">
    <location>
        <position position="166"/>
    </location>
    <ligand>
        <name>NAD(+)</name>
        <dbReference type="ChEBI" id="CHEBI:57540"/>
    </ligand>
</feature>
<proteinExistence type="inferred from homology"/>
<evidence type="ECO:0000256" key="11">
    <source>
        <dbReference type="PIRSR" id="PIRSR000105-1"/>
    </source>
</evidence>
<feature type="binding site" evidence="13">
    <location>
        <position position="73"/>
    </location>
    <ligand>
        <name>CoA</name>
        <dbReference type="ChEBI" id="CHEBI:57287"/>
    </ligand>
</feature>
<feature type="binding site" evidence="12">
    <location>
        <position position="298"/>
    </location>
    <ligand>
        <name>NAD(+)</name>
        <dbReference type="ChEBI" id="CHEBI:57540"/>
    </ligand>
</feature>
<evidence type="ECO:0000256" key="6">
    <source>
        <dbReference type="ARBA" id="ARBA00023002"/>
    </source>
</evidence>
<dbReference type="GO" id="GO:0003857">
    <property type="term" value="F:(3S)-3-hydroxyacyl-CoA dehydrogenase (NAD+) activity"/>
    <property type="evidence" value="ECO:0007669"/>
    <property type="project" value="UniProtKB-EC"/>
</dbReference>
<dbReference type="InterPro" id="IPR008927">
    <property type="entry name" value="6-PGluconate_DH-like_C_sf"/>
</dbReference>
<accession>A0A914D542</accession>
<name>A0A914D542_9BILA</name>
<dbReference type="InterPro" id="IPR006180">
    <property type="entry name" value="3-OHacyl-CoA_DH_CS"/>
</dbReference>
<evidence type="ECO:0000256" key="10">
    <source>
        <dbReference type="ARBA" id="ARBA00049556"/>
    </source>
</evidence>
<feature type="binding site" evidence="13">
    <location>
        <position position="142"/>
    </location>
    <ligand>
        <name>CoA</name>
        <dbReference type="ChEBI" id="CHEBI:57287"/>
    </ligand>
</feature>
<organism evidence="16 17">
    <name type="scientific">Acrobeloides nanus</name>
    <dbReference type="NCBI Taxonomy" id="290746"/>
    <lineage>
        <taxon>Eukaryota</taxon>
        <taxon>Metazoa</taxon>
        <taxon>Ecdysozoa</taxon>
        <taxon>Nematoda</taxon>
        <taxon>Chromadorea</taxon>
        <taxon>Rhabditida</taxon>
        <taxon>Tylenchina</taxon>
        <taxon>Cephalobomorpha</taxon>
        <taxon>Cephaloboidea</taxon>
        <taxon>Cephalobidae</taxon>
        <taxon>Acrobeloides</taxon>
    </lineage>
</organism>
<dbReference type="PANTHER" id="PTHR43561">
    <property type="match status" value="1"/>
</dbReference>
<evidence type="ECO:0000259" key="14">
    <source>
        <dbReference type="Pfam" id="PF00725"/>
    </source>
</evidence>
<feature type="binding site" evidence="12">
    <location>
        <position position="120"/>
    </location>
    <ligand>
        <name>NAD(+)</name>
        <dbReference type="ChEBI" id="CHEBI:57540"/>
    </ligand>
</feature>
<dbReference type="Pfam" id="PF02737">
    <property type="entry name" value="3HCDH_N"/>
    <property type="match status" value="1"/>
</dbReference>
<dbReference type="GO" id="GO:0006635">
    <property type="term" value="P:fatty acid beta-oxidation"/>
    <property type="evidence" value="ECO:0007669"/>
    <property type="project" value="TreeGrafter"/>
</dbReference>
<feature type="domain" description="3-hydroxyacyl-CoA dehydrogenase NAD binding" evidence="15">
    <location>
        <begin position="22"/>
        <end position="207"/>
    </location>
</feature>
<feature type="domain" description="3-hydroxyacyl-CoA dehydrogenase C-terminal" evidence="14">
    <location>
        <begin position="209"/>
        <end position="306"/>
    </location>
</feature>
<dbReference type="Gene3D" id="3.40.50.720">
    <property type="entry name" value="NAD(P)-binding Rossmann-like Domain"/>
    <property type="match status" value="1"/>
</dbReference>
<feature type="binding site" evidence="12">
    <location>
        <position position="50"/>
    </location>
    <ligand>
        <name>NAD(+)</name>
        <dbReference type="ChEBI" id="CHEBI:57540"/>
    </ligand>
</feature>
<feature type="binding site" evidence="12">
    <location>
        <position position="115"/>
    </location>
    <ligand>
        <name>NAD(+)</name>
        <dbReference type="ChEBI" id="CHEBI:57540"/>
    </ligand>
</feature>
<dbReference type="InterPro" id="IPR013328">
    <property type="entry name" value="6PGD_dom2"/>
</dbReference>
<keyword evidence="8" id="KW-0443">Lipid metabolism</keyword>
<sequence length="308" mass="33302">MLGLTATRGLCSSAALNAAIKNVTVIGSGLMGAGIAQVSAQADLKVTLVDQTDQILQKARSGIETSVKRVAKKQHANDEKAQQQLVDKVLNNIEITTNTASGVAKADLVIEAIVENIDIKQKLFAQVENAAPKSALLATNTSSLQLADIGANLKNKSNFGGLHFFNPVPMMKLLEVVRFEHTSDDTFNTLVEYGKTVGKVTVACKDTPGFIVNRLLIPYMFEALGMLERGDATSKDIDIGMKLGAGYPMGPFELADYVGLDTLKFIQDGWRKKYPGESVFRPSPLLDKLVSEGKLGRKTGEGFYIYMK</sequence>
<dbReference type="WBParaSite" id="ACRNAN_scaffold18602.g10426.t1">
    <property type="protein sequence ID" value="ACRNAN_scaffold18602.g10426.t1"/>
    <property type="gene ID" value="ACRNAN_scaffold18602.g10426"/>
</dbReference>
<dbReference type="SUPFAM" id="SSF48179">
    <property type="entry name" value="6-phosphogluconate dehydrogenase C-terminal domain-like"/>
    <property type="match status" value="1"/>
</dbReference>
<evidence type="ECO:0000259" key="15">
    <source>
        <dbReference type="Pfam" id="PF02737"/>
    </source>
</evidence>
<evidence type="ECO:0000313" key="16">
    <source>
        <dbReference type="Proteomes" id="UP000887540"/>
    </source>
</evidence>
<dbReference type="AlphaFoldDB" id="A0A914D542"/>
<feature type="site" description="Important for catalytic activity" evidence="11">
    <location>
        <position position="163"/>
    </location>
</feature>